<evidence type="ECO:0000256" key="7">
    <source>
        <dbReference type="ARBA" id="ARBA00022989"/>
    </source>
</evidence>
<feature type="transmembrane region" description="Helical" evidence="9">
    <location>
        <begin position="471"/>
        <end position="499"/>
    </location>
</feature>
<dbReference type="Gene3D" id="1.20.1640.10">
    <property type="entry name" value="Multidrug efflux transporter AcrB transmembrane domain"/>
    <property type="match status" value="2"/>
</dbReference>
<keyword evidence="4" id="KW-1003">Cell membrane</keyword>
<dbReference type="RefSeq" id="WP_165034266.1">
    <property type="nucleotide sequence ID" value="NZ_JAAKZF010000152.1"/>
</dbReference>
<feature type="transmembrane region" description="Helical" evidence="9">
    <location>
        <begin position="1010"/>
        <end position="1036"/>
    </location>
</feature>
<dbReference type="NCBIfam" id="NF000282">
    <property type="entry name" value="RND_permease_1"/>
    <property type="match status" value="1"/>
</dbReference>
<dbReference type="GO" id="GO:0009636">
    <property type="term" value="P:response to toxic substance"/>
    <property type="evidence" value="ECO:0007669"/>
    <property type="project" value="UniProtKB-ARBA"/>
</dbReference>
<keyword evidence="8 9" id="KW-0472">Membrane</keyword>
<organism evidence="10 11">
    <name type="scientific">Allomesorhizobium camelthorni</name>
    <dbReference type="NCBI Taxonomy" id="475069"/>
    <lineage>
        <taxon>Bacteria</taxon>
        <taxon>Pseudomonadati</taxon>
        <taxon>Pseudomonadota</taxon>
        <taxon>Alphaproteobacteria</taxon>
        <taxon>Hyphomicrobiales</taxon>
        <taxon>Phyllobacteriaceae</taxon>
        <taxon>Allomesorhizobium</taxon>
    </lineage>
</organism>
<comment type="caution">
    <text evidence="10">The sequence shown here is derived from an EMBL/GenBank/DDBJ whole genome shotgun (WGS) entry which is preliminary data.</text>
</comment>
<dbReference type="FunFam" id="1.20.1640.10:FF:000001">
    <property type="entry name" value="Efflux pump membrane transporter"/>
    <property type="match status" value="1"/>
</dbReference>
<comment type="subcellular location">
    <subcellularLocation>
        <location evidence="1 9">Cell inner membrane</location>
        <topology evidence="1 9">Multi-pass membrane protein</topology>
    </subcellularLocation>
</comment>
<evidence type="ECO:0000256" key="4">
    <source>
        <dbReference type="ARBA" id="ARBA00022475"/>
    </source>
</evidence>
<dbReference type="GO" id="GO:0015562">
    <property type="term" value="F:efflux transmembrane transporter activity"/>
    <property type="evidence" value="ECO:0007669"/>
    <property type="project" value="InterPro"/>
</dbReference>
<reference evidence="10 11" key="1">
    <citation type="submission" date="2020-02" db="EMBL/GenBank/DDBJ databases">
        <title>Genome sequence of strain CCNWXJ40-4.</title>
        <authorList>
            <person name="Gao J."/>
            <person name="Sun J."/>
        </authorList>
    </citation>
    <scope>NUCLEOTIDE SEQUENCE [LARGE SCALE GENOMIC DNA]</scope>
    <source>
        <strain evidence="10 11">CCNWXJ 40-4</strain>
    </source>
</reference>
<accession>A0A6G4WMW2</accession>
<feature type="transmembrane region" description="Helical" evidence="9">
    <location>
        <begin position="396"/>
        <end position="418"/>
    </location>
</feature>
<evidence type="ECO:0000256" key="3">
    <source>
        <dbReference type="ARBA" id="ARBA00022448"/>
    </source>
</evidence>
<comment type="similarity">
    <text evidence="2 9">Belongs to the resistance-nodulation-cell division (RND) (TC 2.A.6) family.</text>
</comment>
<evidence type="ECO:0000256" key="8">
    <source>
        <dbReference type="ARBA" id="ARBA00023136"/>
    </source>
</evidence>
<proteinExistence type="inferred from homology"/>
<sequence length="1061" mass="114152">MNLGRLSINQPVLAMVLSIVLLIVGAIAFPTLPVAEYPEVVPPTVTVTTQYPGASAQTVSDTVAAPIEQEINGVEDMLYLYSQATSNGQLTVTVTFKLGTDLDKAQVLVQNRVAIAQPRLPEEVQRNGVVTRKNSPDILMALFVLSPDDTFDQLYISNYTLLQVRDQLLRLDGIGDIQMFGAREYSMRLWLDPDQIANLGLTSSEVLAAIRAQNLQIAGGQIAAPPIADRAFQPNLVFTGRLKDIRQFEDIVVKAGSDGRTVRLRDVARVELGALSYATSSLILRKSAVAMVVTQRPGSNALATVKKISDTMAELKKSFPKGLDYNIGYNPTEFIAQSIHELIKSIFEAMALVVIVVLVFLQGWRAAIIPIIAIPVSLVGTFAVMAAFGFSINNLTLFGLVLAVGIVVDDAIVVVENVERHLEHGMSRREAALKTMEEVGGALISIALVLGAVFVPTAFLGGISGQFFQQFAVTIAVATAISSFCSLTLSPALASQILVPRGEKRPPARWNIIARGWNSFTALFNRIFDRLAHGYAAAADFVIRHTVAMLVIYLALIGGAGWLLVSTPQGFIPGQDRGYLIISAQLPGAASLARTTAVVREIERIALDTPGIVRVGAFSGFSGATRTQAGNAAALFPVFDDSEARRKKGLSANAITADLRKRLSVIQGAFIIVIPPPAVPGIGTGGGFTIRVQDRQGRGPEMLAAATDELVAAARKSPNLTSVFSPFSANTPQLFVDIDRVKAQKLGVPIANVTDTIETYFGSTYVNDFNLFGRTYRVTAQADLPFRKETTDLARLRTRNAAGDMVMLGSIVDFKHISGPDRVARYNLYPASELQGESALGVSSTTSLNTIKQLADETLPSGFSFEWTDLSYQQVTGGNAGLYVFPICVLFVYLVLAAQYGSWTLPFAVILIVPMCLFAATIGVRIMGQDVNILTQIGFVVLVGLAAKNAILIVEFARDIELQGKSRLEAVLEACRLRLRPILMTSFAFILGVLPLVVSTGSGSEMRQAVGVAVFFGMIGVTLFGLIFTPIFYMVVRNLAEGKNLGKPSQTVAAAAANEQW</sequence>
<dbReference type="SUPFAM" id="SSF82693">
    <property type="entry name" value="Multidrug efflux transporter AcrB pore domain, PN1, PN2, PC1 and PC2 subdomains"/>
    <property type="match status" value="4"/>
</dbReference>
<evidence type="ECO:0000256" key="9">
    <source>
        <dbReference type="RuleBase" id="RU364070"/>
    </source>
</evidence>
<feature type="transmembrane region" description="Helical" evidence="9">
    <location>
        <begin position="905"/>
        <end position="927"/>
    </location>
</feature>
<dbReference type="PANTHER" id="PTHR32063">
    <property type="match status" value="1"/>
</dbReference>
<dbReference type="NCBIfam" id="TIGR00915">
    <property type="entry name" value="2A0602"/>
    <property type="match status" value="1"/>
</dbReference>
<feature type="transmembrane region" description="Helical" evidence="9">
    <location>
        <begin position="342"/>
        <end position="361"/>
    </location>
</feature>
<name>A0A6G4WMW2_9HYPH</name>
<dbReference type="Gene3D" id="3.30.70.1440">
    <property type="entry name" value="Multidrug efflux transporter AcrB pore domain"/>
    <property type="match status" value="1"/>
</dbReference>
<dbReference type="FunFam" id="3.30.70.1430:FF:000001">
    <property type="entry name" value="Efflux pump membrane transporter"/>
    <property type="match status" value="1"/>
</dbReference>
<keyword evidence="5 9" id="KW-0997">Cell inner membrane</keyword>
<evidence type="ECO:0000256" key="5">
    <source>
        <dbReference type="ARBA" id="ARBA00022519"/>
    </source>
</evidence>
<feature type="transmembrane region" description="Helical" evidence="9">
    <location>
        <begin position="933"/>
        <end position="956"/>
    </location>
</feature>
<feature type="transmembrane region" description="Helical" evidence="9">
    <location>
        <begin position="880"/>
        <end position="898"/>
    </location>
</feature>
<evidence type="ECO:0000256" key="6">
    <source>
        <dbReference type="ARBA" id="ARBA00022692"/>
    </source>
</evidence>
<evidence type="ECO:0000256" key="1">
    <source>
        <dbReference type="ARBA" id="ARBA00004429"/>
    </source>
</evidence>
<dbReference type="Gene3D" id="3.30.70.1430">
    <property type="entry name" value="Multidrug efflux transporter AcrB pore domain"/>
    <property type="match status" value="2"/>
</dbReference>
<dbReference type="Pfam" id="PF00873">
    <property type="entry name" value="ACR_tran"/>
    <property type="match status" value="1"/>
</dbReference>
<evidence type="ECO:0000313" key="11">
    <source>
        <dbReference type="Proteomes" id="UP001642900"/>
    </source>
</evidence>
<dbReference type="InterPro" id="IPR027463">
    <property type="entry name" value="AcrB_DN_DC_subdom"/>
</dbReference>
<dbReference type="EMBL" id="JAAKZF010000152">
    <property type="protein sequence ID" value="NGO55929.1"/>
    <property type="molecule type" value="Genomic_DNA"/>
</dbReference>
<feature type="transmembrane region" description="Helical" evidence="9">
    <location>
        <begin position="977"/>
        <end position="998"/>
    </location>
</feature>
<feature type="transmembrane region" description="Helical" evidence="9">
    <location>
        <begin position="12"/>
        <end position="32"/>
    </location>
</feature>
<dbReference type="PANTHER" id="PTHR32063:SF11">
    <property type="entry name" value="CATION OR DRUG EFFLUX SYSTEM PROTEIN"/>
    <property type="match status" value="1"/>
</dbReference>
<protein>
    <recommendedName>
        <fullName evidence="9">Efflux pump membrane transporter</fullName>
    </recommendedName>
</protein>
<dbReference type="GO" id="GO:0042910">
    <property type="term" value="F:xenobiotic transmembrane transporter activity"/>
    <property type="evidence" value="ECO:0007669"/>
    <property type="project" value="TreeGrafter"/>
</dbReference>
<evidence type="ECO:0000313" key="10">
    <source>
        <dbReference type="EMBL" id="NGO55929.1"/>
    </source>
</evidence>
<dbReference type="Gene3D" id="3.30.2090.10">
    <property type="entry name" value="Multidrug efflux transporter AcrB TolC docking domain, DN and DC subdomains"/>
    <property type="match status" value="2"/>
</dbReference>
<keyword evidence="11" id="KW-1185">Reference proteome</keyword>
<keyword evidence="3 9" id="KW-0813">Transport</keyword>
<dbReference type="Proteomes" id="UP001642900">
    <property type="component" value="Unassembled WGS sequence"/>
</dbReference>
<dbReference type="SUPFAM" id="SSF82714">
    <property type="entry name" value="Multidrug efflux transporter AcrB TolC docking domain, DN and DC subdomains"/>
    <property type="match status" value="2"/>
</dbReference>
<feature type="transmembrane region" description="Helical" evidence="9">
    <location>
        <begin position="547"/>
        <end position="565"/>
    </location>
</feature>
<gene>
    <name evidence="10" type="ORF">G6N73_33850</name>
</gene>
<keyword evidence="7 9" id="KW-1133">Transmembrane helix</keyword>
<feature type="transmembrane region" description="Helical" evidence="9">
    <location>
        <begin position="439"/>
        <end position="459"/>
    </location>
</feature>
<dbReference type="InterPro" id="IPR004764">
    <property type="entry name" value="MdtF-like"/>
</dbReference>
<keyword evidence="6 9" id="KW-0812">Transmembrane</keyword>
<dbReference type="SUPFAM" id="SSF82866">
    <property type="entry name" value="Multidrug efflux transporter AcrB transmembrane domain"/>
    <property type="match status" value="2"/>
</dbReference>
<dbReference type="InterPro" id="IPR001036">
    <property type="entry name" value="Acrflvin-R"/>
</dbReference>
<evidence type="ECO:0000256" key="2">
    <source>
        <dbReference type="ARBA" id="ARBA00010942"/>
    </source>
</evidence>
<dbReference type="PRINTS" id="PR00702">
    <property type="entry name" value="ACRIFLAVINRP"/>
</dbReference>
<feature type="transmembrane region" description="Helical" evidence="9">
    <location>
        <begin position="368"/>
        <end position="390"/>
    </location>
</feature>
<dbReference type="Gene3D" id="3.30.70.1320">
    <property type="entry name" value="Multidrug efflux transporter AcrB pore domain like"/>
    <property type="match status" value="1"/>
</dbReference>
<dbReference type="AlphaFoldDB" id="A0A6G4WMW2"/>
<dbReference type="GO" id="GO:0005886">
    <property type="term" value="C:plasma membrane"/>
    <property type="evidence" value="ECO:0007669"/>
    <property type="project" value="UniProtKB-SubCell"/>
</dbReference>